<evidence type="ECO:0000313" key="2">
    <source>
        <dbReference type="EMBL" id="GGC51265.1"/>
    </source>
</evidence>
<sequence length="258" mass="29530">MADGDMIIPKQLRWIITVTVVLAWLSSYYFTITVFAWGAGTYTWLYLILYPLLLVASILIIANVRLGYILSVISALSYSFLLTSQVGEYYLYKSGSPILLLVIVLPYILFLILIPLCVLLLTVNVKTKRIIVYCSISVTLSFPIYSIVERYNRDYSESLFADIELKKDGTMLINCKPGLADSRSFVIKSDSQELYKAVKMHGELYQGSYFVKDLEVTKHFNFRHFESLSIKQVNKYELKSTLTWNKGELRGDSSFLLP</sequence>
<evidence type="ECO:0000313" key="3">
    <source>
        <dbReference type="Proteomes" id="UP000651668"/>
    </source>
</evidence>
<reference evidence="2" key="2">
    <citation type="submission" date="2020-09" db="EMBL/GenBank/DDBJ databases">
        <authorList>
            <person name="Sun Q."/>
            <person name="Zhou Y."/>
        </authorList>
    </citation>
    <scope>NUCLEOTIDE SEQUENCE</scope>
    <source>
        <strain evidence="2">CGMCC 1.15343</strain>
    </source>
</reference>
<feature type="transmembrane region" description="Helical" evidence="1">
    <location>
        <begin position="12"/>
        <end position="37"/>
    </location>
</feature>
<keyword evidence="1" id="KW-0472">Membrane</keyword>
<accession>A0A916TYF9</accession>
<keyword evidence="3" id="KW-1185">Reference proteome</keyword>
<gene>
    <name evidence="2" type="ORF">GCM10011387_00800</name>
</gene>
<feature type="transmembrane region" description="Helical" evidence="1">
    <location>
        <begin position="43"/>
        <end position="62"/>
    </location>
</feature>
<keyword evidence="1" id="KW-0812">Transmembrane</keyword>
<dbReference type="EMBL" id="BMIL01000001">
    <property type="protein sequence ID" value="GGC51265.1"/>
    <property type="molecule type" value="Genomic_DNA"/>
</dbReference>
<feature type="transmembrane region" description="Helical" evidence="1">
    <location>
        <begin position="69"/>
        <end position="92"/>
    </location>
</feature>
<dbReference type="AlphaFoldDB" id="A0A916TYF9"/>
<protein>
    <submittedName>
        <fullName evidence="2">Uncharacterized protein</fullName>
    </submittedName>
</protein>
<comment type="caution">
    <text evidence="2">The sequence shown here is derived from an EMBL/GenBank/DDBJ whole genome shotgun (WGS) entry which is preliminary data.</text>
</comment>
<feature type="transmembrane region" description="Helical" evidence="1">
    <location>
        <begin position="98"/>
        <end position="123"/>
    </location>
</feature>
<name>A0A916TYF9_9SPHI</name>
<reference evidence="2" key="1">
    <citation type="journal article" date="2014" name="Int. J. Syst. Evol. Microbiol.">
        <title>Complete genome sequence of Corynebacterium casei LMG S-19264T (=DSM 44701T), isolated from a smear-ripened cheese.</title>
        <authorList>
            <consortium name="US DOE Joint Genome Institute (JGI-PGF)"/>
            <person name="Walter F."/>
            <person name="Albersmeier A."/>
            <person name="Kalinowski J."/>
            <person name="Ruckert C."/>
        </authorList>
    </citation>
    <scope>NUCLEOTIDE SEQUENCE</scope>
    <source>
        <strain evidence="2">CGMCC 1.15343</strain>
    </source>
</reference>
<evidence type="ECO:0000256" key="1">
    <source>
        <dbReference type="SAM" id="Phobius"/>
    </source>
</evidence>
<keyword evidence="1" id="KW-1133">Transmembrane helix</keyword>
<proteinExistence type="predicted"/>
<organism evidence="2 3">
    <name type="scientific">Pedobacter quisquiliarum</name>
    <dbReference type="NCBI Taxonomy" id="1834438"/>
    <lineage>
        <taxon>Bacteria</taxon>
        <taxon>Pseudomonadati</taxon>
        <taxon>Bacteroidota</taxon>
        <taxon>Sphingobacteriia</taxon>
        <taxon>Sphingobacteriales</taxon>
        <taxon>Sphingobacteriaceae</taxon>
        <taxon>Pedobacter</taxon>
    </lineage>
</organism>
<dbReference type="Proteomes" id="UP000651668">
    <property type="component" value="Unassembled WGS sequence"/>
</dbReference>